<organism evidence="1">
    <name type="scientific">marine metagenome</name>
    <dbReference type="NCBI Taxonomy" id="408172"/>
    <lineage>
        <taxon>unclassified sequences</taxon>
        <taxon>metagenomes</taxon>
        <taxon>ecological metagenomes</taxon>
    </lineage>
</organism>
<gene>
    <name evidence="1" type="ORF">METZ01_LOCUS59135</name>
</gene>
<accession>A0A381SSK0</accession>
<dbReference type="AlphaFoldDB" id="A0A381SSK0"/>
<proteinExistence type="predicted"/>
<protein>
    <submittedName>
        <fullName evidence="1">Uncharacterized protein</fullName>
    </submittedName>
</protein>
<name>A0A381SSK0_9ZZZZ</name>
<reference evidence="1" key="1">
    <citation type="submission" date="2018-05" db="EMBL/GenBank/DDBJ databases">
        <authorList>
            <person name="Lanie J.A."/>
            <person name="Ng W.-L."/>
            <person name="Kazmierczak K.M."/>
            <person name="Andrzejewski T.M."/>
            <person name="Davidsen T.M."/>
            <person name="Wayne K.J."/>
            <person name="Tettelin H."/>
            <person name="Glass J.I."/>
            <person name="Rusch D."/>
            <person name="Podicherti R."/>
            <person name="Tsui H.-C.T."/>
            <person name="Winkler M.E."/>
        </authorList>
    </citation>
    <scope>NUCLEOTIDE SEQUENCE</scope>
</reference>
<sequence>MTALVTKNLFQGRSCILTGLRLATKPAGKTHKGWSDISTSFKAKALARLNFPKVTTLTRSGWKPATTSNISLDRIFKEV</sequence>
<dbReference type="EMBL" id="UINC01003433">
    <property type="protein sequence ID" value="SVA06281.1"/>
    <property type="molecule type" value="Genomic_DNA"/>
</dbReference>
<evidence type="ECO:0000313" key="1">
    <source>
        <dbReference type="EMBL" id="SVA06281.1"/>
    </source>
</evidence>